<dbReference type="InterPro" id="IPR013986">
    <property type="entry name" value="DExx_box_DNA_helicase_dom_sf"/>
</dbReference>
<evidence type="ECO:0000256" key="8">
    <source>
        <dbReference type="ARBA" id="ARBA00034617"/>
    </source>
</evidence>
<comment type="catalytic activity">
    <reaction evidence="10">
        <text>ATP + H2O = ADP + phosphate + H(+)</text>
        <dbReference type="Rhea" id="RHEA:13065"/>
        <dbReference type="ChEBI" id="CHEBI:15377"/>
        <dbReference type="ChEBI" id="CHEBI:15378"/>
        <dbReference type="ChEBI" id="CHEBI:30616"/>
        <dbReference type="ChEBI" id="CHEBI:43474"/>
        <dbReference type="ChEBI" id="CHEBI:456216"/>
        <dbReference type="EC" id="5.6.2.4"/>
    </reaction>
</comment>
<keyword evidence="3 11" id="KW-0378">Hydrolase</keyword>
<evidence type="ECO:0000259" key="12">
    <source>
        <dbReference type="PROSITE" id="PS51198"/>
    </source>
</evidence>
<dbReference type="GO" id="GO:0009314">
    <property type="term" value="P:response to radiation"/>
    <property type="evidence" value="ECO:0007669"/>
    <property type="project" value="UniProtKB-ARBA"/>
</dbReference>
<keyword evidence="6" id="KW-0238">DNA-binding</keyword>
<evidence type="ECO:0000256" key="1">
    <source>
        <dbReference type="ARBA" id="ARBA00009922"/>
    </source>
</evidence>
<dbReference type="AlphaFoldDB" id="A0A9D8PNB2"/>
<name>A0A9D8PNB2_9DELT</name>
<sequence length="726" mass="81810">MDKILKNLNDTQREVVTFDQGPALVLAGAGSGKTRVLTHRIAYLVASGIHPDRILAVTFTNKAAKEMRERASRLIPSPGALPWITTFHSACLRILRIEAKSAGLNPNFVIYDSTDQVQLMRRILKDLDIGERSLSPQGVLYAIEIAKNRLMTPDLFRETYQDPFSRRTARVYARYQEELKKSSALDFSDLIMGCVILFDENPQILDKYRERFIHLLVDEYQDTNFAQYELIKRLVSKHRNLCVVGDDDQSIYRWRGADLGNILDFENDFPDCVVFRMEKNYRSTKSILAASGSVVEKNTGRKGKTLYTDNEEGNKVVFFEGYDDRDETGYAVRTIAGLMEDFGYDAKDFAIFYRTNAQSRPFEDELMGAGIPYQVVGGMRFYERMEIKDVVAYLRLAGSPDDAQSFLRIVNVPPRGVGAKTIEKIEELAKEKTVNLVDASESLLKEGRLSKKAADGIDMLLKVLKSISESDSLYGAAMGAVFDSGMFDYYRSMGTVEAEGRIENLNEFITAVSEFEEKNPDAPLSDLLDQIALVSDVDGLDDVRTRVSLLTIHSAKGLEFPVVIIAGMEEGLFPHGRSLDTIEDIEEERRLCYVGMTRAKERLYLTSARRRRVFGTERINSVSRFVHEVDRNYIETAGSGFRAHDEYKLELDEDYARENRGITGRFDKIGGSTQTIAPGVRIKHPDFGYGIVKGVEEIGGRLKLTVLFSGYGIKKVISGYVPIEIV</sequence>
<dbReference type="FunFam" id="1.10.10.160:FF:000001">
    <property type="entry name" value="ATP-dependent DNA helicase"/>
    <property type="match status" value="1"/>
</dbReference>
<proteinExistence type="inferred from homology"/>
<dbReference type="EMBL" id="JAFGIX010000007">
    <property type="protein sequence ID" value="MBN1571847.1"/>
    <property type="molecule type" value="Genomic_DNA"/>
</dbReference>
<dbReference type="PROSITE" id="PS51217">
    <property type="entry name" value="UVRD_HELICASE_CTER"/>
    <property type="match status" value="1"/>
</dbReference>
<comment type="catalytic activity">
    <reaction evidence="8">
        <text>Couples ATP hydrolysis with the unwinding of duplex DNA by translocating in the 3'-5' direction.</text>
        <dbReference type="EC" id="5.6.2.4"/>
    </reaction>
</comment>
<evidence type="ECO:0000256" key="6">
    <source>
        <dbReference type="ARBA" id="ARBA00023125"/>
    </source>
</evidence>
<dbReference type="InterPro" id="IPR000212">
    <property type="entry name" value="DNA_helicase_UvrD/REP"/>
</dbReference>
<evidence type="ECO:0000256" key="7">
    <source>
        <dbReference type="ARBA" id="ARBA00023235"/>
    </source>
</evidence>
<dbReference type="CDD" id="cd17932">
    <property type="entry name" value="DEXQc_UvrD"/>
    <property type="match status" value="1"/>
</dbReference>
<dbReference type="CDD" id="cd18807">
    <property type="entry name" value="SF1_C_UvrD"/>
    <property type="match status" value="1"/>
</dbReference>
<feature type="binding site" evidence="11">
    <location>
        <begin position="27"/>
        <end position="34"/>
    </location>
    <ligand>
        <name>ATP</name>
        <dbReference type="ChEBI" id="CHEBI:30616"/>
    </ligand>
</feature>
<dbReference type="Proteomes" id="UP000809273">
    <property type="component" value="Unassembled WGS sequence"/>
</dbReference>
<comment type="caution">
    <text evidence="14">The sequence shown here is derived from an EMBL/GenBank/DDBJ whole genome shotgun (WGS) entry which is preliminary data.</text>
</comment>
<dbReference type="PROSITE" id="PS51198">
    <property type="entry name" value="UVRD_HELICASE_ATP_BIND"/>
    <property type="match status" value="1"/>
</dbReference>
<dbReference type="GO" id="GO:0003677">
    <property type="term" value="F:DNA binding"/>
    <property type="evidence" value="ECO:0007669"/>
    <property type="project" value="UniProtKB-KW"/>
</dbReference>
<organism evidence="14 15">
    <name type="scientific">Candidatus Zymogenus saltonus</name>
    <dbReference type="NCBI Taxonomy" id="2844893"/>
    <lineage>
        <taxon>Bacteria</taxon>
        <taxon>Deltaproteobacteria</taxon>
        <taxon>Candidatus Zymogenia</taxon>
        <taxon>Candidatus Zymogeniales</taxon>
        <taxon>Candidatus Zymogenaceae</taxon>
        <taxon>Candidatus Zymogenus</taxon>
    </lineage>
</organism>
<dbReference type="Pfam" id="PF00580">
    <property type="entry name" value="UvrD-helicase"/>
    <property type="match status" value="1"/>
</dbReference>
<protein>
    <recommendedName>
        <fullName evidence="9">DNA 3'-5' helicase</fullName>
        <ecNumber evidence="9">5.6.2.4</ecNumber>
    </recommendedName>
</protein>
<keyword evidence="4 11" id="KW-0347">Helicase</keyword>
<evidence type="ECO:0000256" key="2">
    <source>
        <dbReference type="ARBA" id="ARBA00022741"/>
    </source>
</evidence>
<dbReference type="GO" id="GO:0016787">
    <property type="term" value="F:hydrolase activity"/>
    <property type="evidence" value="ECO:0007669"/>
    <property type="project" value="UniProtKB-UniRule"/>
</dbReference>
<accession>A0A9D8PNB2</accession>
<evidence type="ECO:0000259" key="13">
    <source>
        <dbReference type="PROSITE" id="PS51217"/>
    </source>
</evidence>
<dbReference type="Pfam" id="PF13361">
    <property type="entry name" value="UvrD_C"/>
    <property type="match status" value="1"/>
</dbReference>
<dbReference type="Gene3D" id="1.10.486.10">
    <property type="entry name" value="PCRA, domain 4"/>
    <property type="match status" value="1"/>
</dbReference>
<reference evidence="14" key="2">
    <citation type="submission" date="2021-01" db="EMBL/GenBank/DDBJ databases">
        <authorList>
            <person name="Hahn C.R."/>
            <person name="Youssef N.H."/>
            <person name="Elshahed M."/>
        </authorList>
    </citation>
    <scope>NUCLEOTIDE SEQUENCE</scope>
    <source>
        <strain evidence="14">Zod_Metabat.24</strain>
    </source>
</reference>
<feature type="domain" description="UvrD-like helicase ATP-binding" evidence="12">
    <location>
        <begin position="6"/>
        <end position="284"/>
    </location>
</feature>
<reference evidence="14" key="1">
    <citation type="journal article" date="2021" name="Environ. Microbiol.">
        <title>Genomic characterization of three novel Desulfobacterota classes expand the metabolic and phylogenetic diversity of the phylum.</title>
        <authorList>
            <person name="Murphy C.L."/>
            <person name="Biggerstaff J."/>
            <person name="Eichhorn A."/>
            <person name="Ewing E."/>
            <person name="Shahan R."/>
            <person name="Soriano D."/>
            <person name="Stewart S."/>
            <person name="VanMol K."/>
            <person name="Walker R."/>
            <person name="Walters P."/>
            <person name="Elshahed M.S."/>
            <person name="Youssef N.H."/>
        </authorList>
    </citation>
    <scope>NUCLEOTIDE SEQUENCE</scope>
    <source>
        <strain evidence="14">Zod_Metabat.24</strain>
    </source>
</reference>
<gene>
    <name evidence="14" type="ORF">JW984_01485</name>
</gene>
<dbReference type="EC" id="5.6.2.4" evidence="9"/>
<evidence type="ECO:0000256" key="4">
    <source>
        <dbReference type="ARBA" id="ARBA00022806"/>
    </source>
</evidence>
<dbReference type="InterPro" id="IPR014017">
    <property type="entry name" value="DNA_helicase_UvrD-like_C"/>
</dbReference>
<evidence type="ECO:0000313" key="15">
    <source>
        <dbReference type="Proteomes" id="UP000809273"/>
    </source>
</evidence>
<dbReference type="GO" id="GO:0033202">
    <property type="term" value="C:DNA helicase complex"/>
    <property type="evidence" value="ECO:0007669"/>
    <property type="project" value="TreeGrafter"/>
</dbReference>
<evidence type="ECO:0000256" key="5">
    <source>
        <dbReference type="ARBA" id="ARBA00022840"/>
    </source>
</evidence>
<evidence type="ECO:0000256" key="10">
    <source>
        <dbReference type="ARBA" id="ARBA00048988"/>
    </source>
</evidence>
<dbReference type="InterPro" id="IPR027417">
    <property type="entry name" value="P-loop_NTPase"/>
</dbReference>
<dbReference type="InterPro" id="IPR014016">
    <property type="entry name" value="UvrD-like_ATP-bd"/>
</dbReference>
<evidence type="ECO:0000313" key="14">
    <source>
        <dbReference type="EMBL" id="MBN1571847.1"/>
    </source>
</evidence>
<evidence type="ECO:0000256" key="9">
    <source>
        <dbReference type="ARBA" id="ARBA00034808"/>
    </source>
</evidence>
<keyword evidence="7" id="KW-0413">Isomerase</keyword>
<evidence type="ECO:0000256" key="3">
    <source>
        <dbReference type="ARBA" id="ARBA00022801"/>
    </source>
</evidence>
<keyword evidence="2 11" id="KW-0547">Nucleotide-binding</keyword>
<dbReference type="Gene3D" id="1.10.10.160">
    <property type="match status" value="1"/>
</dbReference>
<comment type="similarity">
    <text evidence="1">Belongs to the helicase family. UvrD subfamily.</text>
</comment>
<evidence type="ECO:0000256" key="11">
    <source>
        <dbReference type="PROSITE-ProRule" id="PRU00560"/>
    </source>
</evidence>
<dbReference type="PANTHER" id="PTHR11070">
    <property type="entry name" value="UVRD / RECB / PCRA DNA HELICASE FAMILY MEMBER"/>
    <property type="match status" value="1"/>
</dbReference>
<dbReference type="Gene3D" id="3.40.50.300">
    <property type="entry name" value="P-loop containing nucleotide triphosphate hydrolases"/>
    <property type="match status" value="2"/>
</dbReference>
<keyword evidence="5 11" id="KW-0067">ATP-binding</keyword>
<dbReference type="GO" id="GO:0043138">
    <property type="term" value="F:3'-5' DNA helicase activity"/>
    <property type="evidence" value="ECO:0007669"/>
    <property type="project" value="UniProtKB-EC"/>
</dbReference>
<dbReference type="GO" id="GO:0000725">
    <property type="term" value="P:recombinational repair"/>
    <property type="evidence" value="ECO:0007669"/>
    <property type="project" value="TreeGrafter"/>
</dbReference>
<dbReference type="GO" id="GO:0005829">
    <property type="term" value="C:cytosol"/>
    <property type="evidence" value="ECO:0007669"/>
    <property type="project" value="TreeGrafter"/>
</dbReference>
<dbReference type="SUPFAM" id="SSF52540">
    <property type="entry name" value="P-loop containing nucleoside triphosphate hydrolases"/>
    <property type="match status" value="1"/>
</dbReference>
<dbReference type="PANTHER" id="PTHR11070:SF2">
    <property type="entry name" value="ATP-DEPENDENT DNA HELICASE SRS2"/>
    <property type="match status" value="1"/>
</dbReference>
<dbReference type="GO" id="GO:0005524">
    <property type="term" value="F:ATP binding"/>
    <property type="evidence" value="ECO:0007669"/>
    <property type="project" value="UniProtKB-UniRule"/>
</dbReference>
<feature type="domain" description="UvrD-like helicase C-terminal" evidence="13">
    <location>
        <begin position="285"/>
        <end position="557"/>
    </location>
</feature>